<feature type="transmembrane region" description="Helical" evidence="1">
    <location>
        <begin position="120"/>
        <end position="137"/>
    </location>
</feature>
<sequence length="141" mass="16110">MYNFYVFLIILAIISPVAAYNRNKILKDISVPNEVMFTSIFILIIYGSYQLINKNKLIPDVKNNTLKYLIFNGILTCVALFLGGLILTKENVFKYKTLQKSVYLIILIIIAVCVYKQKLTFKTILGLLSIIMGTYLIDITI</sequence>
<accession>A0A6C0C6K9</accession>
<evidence type="ECO:0000313" key="2">
    <source>
        <dbReference type="EMBL" id="QHS99741.1"/>
    </source>
</evidence>
<protein>
    <recommendedName>
        <fullName evidence="3">EamA domain-containing protein</fullName>
    </recommendedName>
</protein>
<feature type="transmembrane region" description="Helical" evidence="1">
    <location>
        <begin position="98"/>
        <end position="115"/>
    </location>
</feature>
<proteinExistence type="predicted"/>
<feature type="transmembrane region" description="Helical" evidence="1">
    <location>
        <begin position="65"/>
        <end position="86"/>
    </location>
</feature>
<reference evidence="2" key="1">
    <citation type="journal article" date="2020" name="Nature">
        <title>Giant virus diversity and host interactions through global metagenomics.</title>
        <authorList>
            <person name="Schulz F."/>
            <person name="Roux S."/>
            <person name="Paez-Espino D."/>
            <person name="Jungbluth S."/>
            <person name="Walsh D.A."/>
            <person name="Denef V.J."/>
            <person name="McMahon K.D."/>
            <person name="Konstantinidis K.T."/>
            <person name="Eloe-Fadrosh E.A."/>
            <person name="Kyrpides N.C."/>
            <person name="Woyke T."/>
        </authorList>
    </citation>
    <scope>NUCLEOTIDE SEQUENCE</scope>
    <source>
        <strain evidence="2">GVMAG-M-3300020187-37</strain>
    </source>
</reference>
<dbReference type="AlphaFoldDB" id="A0A6C0C6K9"/>
<evidence type="ECO:0000256" key="1">
    <source>
        <dbReference type="SAM" id="Phobius"/>
    </source>
</evidence>
<organism evidence="2">
    <name type="scientific">viral metagenome</name>
    <dbReference type="NCBI Taxonomy" id="1070528"/>
    <lineage>
        <taxon>unclassified sequences</taxon>
        <taxon>metagenomes</taxon>
        <taxon>organismal metagenomes</taxon>
    </lineage>
</organism>
<evidence type="ECO:0008006" key="3">
    <source>
        <dbReference type="Google" id="ProtNLM"/>
    </source>
</evidence>
<keyword evidence="1" id="KW-1133">Transmembrane helix</keyword>
<name>A0A6C0C6K9_9ZZZZ</name>
<keyword evidence="1" id="KW-0472">Membrane</keyword>
<feature type="transmembrane region" description="Helical" evidence="1">
    <location>
        <begin position="35"/>
        <end position="53"/>
    </location>
</feature>
<keyword evidence="1" id="KW-0812">Transmembrane</keyword>
<dbReference type="EMBL" id="MN739346">
    <property type="protein sequence ID" value="QHS99741.1"/>
    <property type="molecule type" value="Genomic_DNA"/>
</dbReference>